<evidence type="ECO:0000256" key="10">
    <source>
        <dbReference type="ARBA" id="ARBA00023251"/>
    </source>
</evidence>
<comment type="function">
    <text evidence="13">Catalyzes the interconversion of L-alanine and D-alanine. May also act on other amino acids.</text>
</comment>
<dbReference type="GO" id="GO:0008784">
    <property type="term" value="F:alanine racemase activity"/>
    <property type="evidence" value="ECO:0007669"/>
    <property type="project" value="UniProtKB-UniRule"/>
</dbReference>
<keyword evidence="8" id="KW-0472">Membrane</keyword>
<dbReference type="InterPro" id="IPR001608">
    <property type="entry name" value="Ala_racemase_N"/>
</dbReference>
<keyword evidence="10" id="KW-0046">Antibiotic resistance</keyword>
<evidence type="ECO:0000256" key="9">
    <source>
        <dbReference type="ARBA" id="ARBA00023235"/>
    </source>
</evidence>
<feature type="active site" description="Proton acceptor; specific for L-alanine" evidence="13">
    <location>
        <position position="264"/>
    </location>
</feature>
<dbReference type="NCBIfam" id="TIGR00492">
    <property type="entry name" value="alr"/>
    <property type="match status" value="1"/>
</dbReference>
<dbReference type="Pfam" id="PF00842">
    <property type="entry name" value="Ala_racemase_C"/>
    <property type="match status" value="1"/>
</dbReference>
<dbReference type="EMBL" id="NGKB01000025">
    <property type="protein sequence ID" value="RSU09428.1"/>
    <property type="molecule type" value="Genomic_DNA"/>
</dbReference>
<keyword evidence="4" id="KW-1003">Cell membrane</keyword>
<dbReference type="UniPathway" id="UPA00042">
    <property type="reaction ID" value="UER00497"/>
</dbReference>
<dbReference type="OrthoDB" id="9813814at2"/>
<comment type="pathway">
    <text evidence="13">Amino-acid biosynthesis; D-alanine biosynthesis; D-alanine from L-alanine: step 1/1.</text>
</comment>
<dbReference type="CDD" id="cd00430">
    <property type="entry name" value="PLPDE_III_AR"/>
    <property type="match status" value="1"/>
</dbReference>
<dbReference type="SMART" id="SM01005">
    <property type="entry name" value="Ala_racemase_C"/>
    <property type="match status" value="1"/>
</dbReference>
<reference evidence="17 18" key="1">
    <citation type="submission" date="2017-05" db="EMBL/GenBank/DDBJ databases">
        <title>Vagococcus spp. assemblies.</title>
        <authorList>
            <person name="Gulvik C.A."/>
        </authorList>
    </citation>
    <scope>NUCLEOTIDE SEQUENCE [LARGE SCALE GENOMIC DNA]</scope>
    <source>
        <strain evidence="17 18">SS1714</strain>
    </source>
</reference>
<dbReference type="Proteomes" id="UP000288028">
    <property type="component" value="Unassembled WGS sequence"/>
</dbReference>
<dbReference type="GO" id="GO:0030170">
    <property type="term" value="F:pyridoxal phosphate binding"/>
    <property type="evidence" value="ECO:0007669"/>
    <property type="project" value="UniProtKB-UniRule"/>
</dbReference>
<name>A0A430AMS6_9ENTE</name>
<keyword evidence="7" id="KW-1133">Transmembrane helix</keyword>
<comment type="similarity">
    <text evidence="13">Belongs to the alanine racemase family.</text>
</comment>
<evidence type="ECO:0000256" key="6">
    <source>
        <dbReference type="ARBA" id="ARBA00022898"/>
    </source>
</evidence>
<evidence type="ECO:0000256" key="1">
    <source>
        <dbReference type="ARBA" id="ARBA00000316"/>
    </source>
</evidence>
<feature type="modified residue" description="N6-(pyridoxal phosphate)lysine" evidence="13 14">
    <location>
        <position position="40"/>
    </location>
</feature>
<dbReference type="GO" id="GO:0030632">
    <property type="term" value="P:D-alanine biosynthetic process"/>
    <property type="evidence" value="ECO:0007669"/>
    <property type="project" value="UniProtKB-UniRule"/>
</dbReference>
<comment type="cofactor">
    <cofactor evidence="2 13 14">
        <name>pyridoxal 5'-phosphate</name>
        <dbReference type="ChEBI" id="CHEBI:597326"/>
    </cofactor>
</comment>
<evidence type="ECO:0000256" key="4">
    <source>
        <dbReference type="ARBA" id="ARBA00022475"/>
    </source>
</evidence>
<dbReference type="RefSeq" id="WP_126796596.1">
    <property type="nucleotide sequence ID" value="NZ_CP060720.1"/>
</dbReference>
<protein>
    <recommendedName>
        <fullName evidence="13">Alanine racemase</fullName>
        <ecNumber evidence="13">5.1.1.1</ecNumber>
    </recommendedName>
</protein>
<dbReference type="HAMAP" id="MF_01201">
    <property type="entry name" value="Ala_racemase"/>
    <property type="match status" value="1"/>
</dbReference>
<proteinExistence type="inferred from homology"/>
<feature type="domain" description="Alanine racemase C-terminal" evidence="16">
    <location>
        <begin position="243"/>
        <end position="368"/>
    </location>
</feature>
<dbReference type="SUPFAM" id="SSF51419">
    <property type="entry name" value="PLP-binding barrel"/>
    <property type="match status" value="1"/>
</dbReference>
<comment type="similarity">
    <text evidence="11">In the N-terminal section; belongs to the acyltransferase 3 family.</text>
</comment>
<dbReference type="Pfam" id="PF01168">
    <property type="entry name" value="Ala_racemase_N"/>
    <property type="match status" value="1"/>
</dbReference>
<comment type="catalytic activity">
    <reaction evidence="1 13">
        <text>L-alanine = D-alanine</text>
        <dbReference type="Rhea" id="RHEA:20249"/>
        <dbReference type="ChEBI" id="CHEBI:57416"/>
        <dbReference type="ChEBI" id="CHEBI:57972"/>
        <dbReference type="EC" id="5.1.1.1"/>
    </reaction>
</comment>
<dbReference type="GO" id="GO:0005829">
    <property type="term" value="C:cytosol"/>
    <property type="evidence" value="ECO:0007669"/>
    <property type="project" value="TreeGrafter"/>
</dbReference>
<evidence type="ECO:0000256" key="3">
    <source>
        <dbReference type="ARBA" id="ARBA00004651"/>
    </source>
</evidence>
<evidence type="ECO:0000256" key="8">
    <source>
        <dbReference type="ARBA" id="ARBA00023136"/>
    </source>
</evidence>
<evidence type="ECO:0000256" key="2">
    <source>
        <dbReference type="ARBA" id="ARBA00001933"/>
    </source>
</evidence>
<dbReference type="EC" id="5.1.1.1" evidence="13"/>
<keyword evidence="6 13" id="KW-0663">Pyridoxal phosphate</keyword>
<evidence type="ECO:0000256" key="12">
    <source>
        <dbReference type="ARBA" id="ARBA00061081"/>
    </source>
</evidence>
<keyword evidence="9 13" id="KW-0413">Isomerase</keyword>
<dbReference type="AlphaFoldDB" id="A0A430AMS6"/>
<evidence type="ECO:0000256" key="5">
    <source>
        <dbReference type="ARBA" id="ARBA00022692"/>
    </source>
</evidence>
<comment type="subcellular location">
    <subcellularLocation>
        <location evidence="3">Cell membrane</location>
        <topology evidence="3">Multi-pass membrane protein</topology>
    </subcellularLocation>
</comment>
<dbReference type="PRINTS" id="PR00992">
    <property type="entry name" value="ALARACEMASE"/>
</dbReference>
<gene>
    <name evidence="17" type="ORF">CBF28_14930</name>
</gene>
<dbReference type="GO" id="GO:0046677">
    <property type="term" value="P:response to antibiotic"/>
    <property type="evidence" value="ECO:0007669"/>
    <property type="project" value="UniProtKB-KW"/>
</dbReference>
<evidence type="ECO:0000256" key="13">
    <source>
        <dbReference type="HAMAP-Rule" id="MF_01201"/>
    </source>
</evidence>
<feature type="binding site" evidence="13 15">
    <location>
        <position position="136"/>
    </location>
    <ligand>
        <name>substrate</name>
    </ligand>
</feature>
<evidence type="ECO:0000256" key="11">
    <source>
        <dbReference type="ARBA" id="ARBA00060905"/>
    </source>
</evidence>
<evidence type="ECO:0000313" key="17">
    <source>
        <dbReference type="EMBL" id="RSU09428.1"/>
    </source>
</evidence>
<evidence type="ECO:0000256" key="7">
    <source>
        <dbReference type="ARBA" id="ARBA00022989"/>
    </source>
</evidence>
<dbReference type="FunFam" id="3.20.20.10:FF:000002">
    <property type="entry name" value="Alanine racemase"/>
    <property type="match status" value="1"/>
</dbReference>
<dbReference type="InterPro" id="IPR029066">
    <property type="entry name" value="PLP-binding_barrel"/>
</dbReference>
<dbReference type="InterPro" id="IPR011079">
    <property type="entry name" value="Ala_racemase_C"/>
</dbReference>
<sequence>MIVGNHRPSCLIIDRNAVRQNIKREQEKLGKDVVIFAVLKANAYGMGTLEIAKVAKESGVKGFCVAILDEAIALREAGFKEPILVMGVTDINDVILASQLNISLTMPSVAWLEEVSSKKLEKPLNVHVKLDTGMGRIGLIEEDDIQKTLAIFDKNSQLNLEGLFMHFAKADSEDLAHFNLQKERFTRMKRFFSDTIKYVHTSNSAAVIFRDAWGSNMVRFGFSMYGMNPTGKDLKMPYPVADALSIETALTHVKQLKKGESISYGATYYTKSDEWIGTLPFGYGDGFPRTLQGFEVIVEGEKTPIVGRMCMDQCMIRLPKEYPIGTKVTIVGKNGDQINTLQDMADHANTICAELLCRFTDRMPRYYIN</sequence>
<dbReference type="GO" id="GO:0005886">
    <property type="term" value="C:plasma membrane"/>
    <property type="evidence" value="ECO:0007669"/>
    <property type="project" value="UniProtKB-SubCell"/>
</dbReference>
<comment type="similarity">
    <text evidence="12">In the C-terminal section; belongs to the alanine racemase family.</text>
</comment>
<dbReference type="PANTHER" id="PTHR30511">
    <property type="entry name" value="ALANINE RACEMASE"/>
    <property type="match status" value="1"/>
</dbReference>
<dbReference type="InterPro" id="IPR000821">
    <property type="entry name" value="Ala_racemase"/>
</dbReference>
<evidence type="ECO:0000256" key="14">
    <source>
        <dbReference type="PIRSR" id="PIRSR600821-50"/>
    </source>
</evidence>
<dbReference type="Gene3D" id="2.40.37.10">
    <property type="entry name" value="Lyase, Ornithine Decarboxylase, Chain A, domain 1"/>
    <property type="match status" value="1"/>
</dbReference>
<dbReference type="FunFam" id="2.40.37.10:FF:000006">
    <property type="entry name" value="Alanine racemase"/>
    <property type="match status" value="1"/>
</dbReference>
<feature type="active site" description="Proton acceptor; specific for D-alanine" evidence="13">
    <location>
        <position position="40"/>
    </location>
</feature>
<organism evidence="17 18">
    <name type="scientific">Vagococcus carniphilus</name>
    <dbReference type="NCBI Taxonomy" id="218144"/>
    <lineage>
        <taxon>Bacteria</taxon>
        <taxon>Bacillati</taxon>
        <taxon>Bacillota</taxon>
        <taxon>Bacilli</taxon>
        <taxon>Lactobacillales</taxon>
        <taxon>Enterococcaceae</taxon>
        <taxon>Vagococcus</taxon>
    </lineage>
</organism>
<comment type="caution">
    <text evidence="17">The sequence shown here is derived from an EMBL/GenBank/DDBJ whole genome shotgun (WGS) entry which is preliminary data.</text>
</comment>
<accession>A0A430AMS6</accession>
<evidence type="ECO:0000259" key="16">
    <source>
        <dbReference type="SMART" id="SM01005"/>
    </source>
</evidence>
<evidence type="ECO:0000313" key="18">
    <source>
        <dbReference type="Proteomes" id="UP000288028"/>
    </source>
</evidence>
<dbReference type="PANTHER" id="PTHR30511:SF0">
    <property type="entry name" value="ALANINE RACEMASE, CATABOLIC-RELATED"/>
    <property type="match status" value="1"/>
</dbReference>
<evidence type="ECO:0000256" key="15">
    <source>
        <dbReference type="PIRSR" id="PIRSR600821-52"/>
    </source>
</evidence>
<dbReference type="GeneID" id="95581624"/>
<dbReference type="Gene3D" id="3.20.20.10">
    <property type="entry name" value="Alanine racemase"/>
    <property type="match status" value="1"/>
</dbReference>
<keyword evidence="18" id="KW-1185">Reference proteome</keyword>
<dbReference type="InterPro" id="IPR009006">
    <property type="entry name" value="Ala_racemase/Decarboxylase_C"/>
</dbReference>
<keyword evidence="5" id="KW-0812">Transmembrane</keyword>
<dbReference type="GO" id="GO:0009252">
    <property type="term" value="P:peptidoglycan biosynthetic process"/>
    <property type="evidence" value="ECO:0007669"/>
    <property type="project" value="TreeGrafter"/>
</dbReference>
<dbReference type="SUPFAM" id="SSF50621">
    <property type="entry name" value="Alanine racemase C-terminal domain-like"/>
    <property type="match status" value="1"/>
</dbReference>
<feature type="binding site" evidence="13 15">
    <location>
        <position position="311"/>
    </location>
    <ligand>
        <name>substrate</name>
    </ligand>
</feature>